<dbReference type="Proteomes" id="UP000297403">
    <property type="component" value="Unassembled WGS sequence"/>
</dbReference>
<comment type="caution">
    <text evidence="2">The sequence shown here is derived from an EMBL/GenBank/DDBJ whole genome shotgun (WGS) entry which is preliminary data.</text>
</comment>
<sequence>MLALLVVLLLELLQRPPDEVPPLTPDAPTEPTDLTETAEIPAEGVTVGAGPVGSEAVGSGPPPPSRDDVD</sequence>
<dbReference type="EMBL" id="SOFY01000044">
    <property type="protein sequence ID" value="TFC47247.1"/>
    <property type="molecule type" value="Genomic_DNA"/>
</dbReference>
<organism evidence="2 3">
    <name type="scientific">Cryobacterium shii</name>
    <dbReference type="NCBI Taxonomy" id="1259235"/>
    <lineage>
        <taxon>Bacteria</taxon>
        <taxon>Bacillati</taxon>
        <taxon>Actinomycetota</taxon>
        <taxon>Actinomycetes</taxon>
        <taxon>Micrococcales</taxon>
        <taxon>Microbacteriaceae</taxon>
        <taxon>Cryobacterium</taxon>
    </lineage>
</organism>
<evidence type="ECO:0000313" key="2">
    <source>
        <dbReference type="EMBL" id="TFC47247.1"/>
    </source>
</evidence>
<reference evidence="2 3" key="1">
    <citation type="submission" date="2019-03" db="EMBL/GenBank/DDBJ databases">
        <title>Genomics of glacier-inhabiting Cryobacterium strains.</title>
        <authorList>
            <person name="Liu Q."/>
            <person name="Xin Y.-H."/>
        </authorList>
    </citation>
    <scope>NUCLEOTIDE SEQUENCE [LARGE SCALE GENOMIC DNA]</scope>
    <source>
        <strain evidence="3">TMT1-22</strain>
    </source>
</reference>
<evidence type="ECO:0000256" key="1">
    <source>
        <dbReference type="SAM" id="MobiDB-lite"/>
    </source>
</evidence>
<accession>A0AAQ2C6K5</accession>
<keyword evidence="3" id="KW-1185">Reference proteome</keyword>
<gene>
    <name evidence="2" type="ORF">E3O49_08435</name>
</gene>
<proteinExistence type="predicted"/>
<feature type="region of interest" description="Disordered" evidence="1">
    <location>
        <begin position="15"/>
        <end position="70"/>
    </location>
</feature>
<dbReference type="AlphaFoldDB" id="A0AAQ2C6K5"/>
<name>A0AAQ2C6K5_9MICO</name>
<protein>
    <submittedName>
        <fullName evidence="2">Uncharacterized protein</fullName>
    </submittedName>
</protein>
<evidence type="ECO:0000313" key="3">
    <source>
        <dbReference type="Proteomes" id="UP000297403"/>
    </source>
</evidence>